<reference evidence="2" key="1">
    <citation type="submission" date="2023-10" db="EMBL/GenBank/DDBJ databases">
        <authorList>
            <person name="Chen Y."/>
            <person name="Shah S."/>
            <person name="Dougan E. K."/>
            <person name="Thang M."/>
            <person name="Chan C."/>
        </authorList>
    </citation>
    <scope>NUCLEOTIDE SEQUENCE [LARGE SCALE GENOMIC DNA]</scope>
</reference>
<evidence type="ECO:0000313" key="3">
    <source>
        <dbReference type="Proteomes" id="UP001189429"/>
    </source>
</evidence>
<evidence type="ECO:0000313" key="2">
    <source>
        <dbReference type="EMBL" id="CAK0883833.1"/>
    </source>
</evidence>
<sequence length="78" mass="9154">GVQCKRRSVRALELAGSRRARIPRRRRQRRRRTPPRPTAPTGTGTTRRRRRRRWSGTPGRVASRRWWPASREARVAGS</sequence>
<feature type="non-terminal residue" evidence="2">
    <location>
        <position position="1"/>
    </location>
</feature>
<feature type="region of interest" description="Disordered" evidence="1">
    <location>
        <begin position="1"/>
        <end position="78"/>
    </location>
</feature>
<protein>
    <submittedName>
        <fullName evidence="2">Uncharacterized protein</fullName>
    </submittedName>
</protein>
<gene>
    <name evidence="2" type="ORF">PCOR1329_LOCUS65933</name>
</gene>
<feature type="compositionally biased region" description="Basic residues" evidence="1">
    <location>
        <begin position="18"/>
        <end position="34"/>
    </location>
</feature>
<feature type="non-terminal residue" evidence="2">
    <location>
        <position position="78"/>
    </location>
</feature>
<proteinExistence type="predicted"/>
<comment type="caution">
    <text evidence="2">The sequence shown here is derived from an EMBL/GenBank/DDBJ whole genome shotgun (WGS) entry which is preliminary data.</text>
</comment>
<evidence type="ECO:0000256" key="1">
    <source>
        <dbReference type="SAM" id="MobiDB-lite"/>
    </source>
</evidence>
<accession>A0ABN9WC06</accession>
<keyword evidence="3" id="KW-1185">Reference proteome</keyword>
<dbReference type="EMBL" id="CAUYUJ010018470">
    <property type="protein sequence ID" value="CAK0883833.1"/>
    <property type="molecule type" value="Genomic_DNA"/>
</dbReference>
<name>A0ABN9WC06_9DINO</name>
<dbReference type="Proteomes" id="UP001189429">
    <property type="component" value="Unassembled WGS sequence"/>
</dbReference>
<organism evidence="2 3">
    <name type="scientific">Prorocentrum cordatum</name>
    <dbReference type="NCBI Taxonomy" id="2364126"/>
    <lineage>
        <taxon>Eukaryota</taxon>
        <taxon>Sar</taxon>
        <taxon>Alveolata</taxon>
        <taxon>Dinophyceae</taxon>
        <taxon>Prorocentrales</taxon>
        <taxon>Prorocentraceae</taxon>
        <taxon>Prorocentrum</taxon>
    </lineage>
</organism>